<dbReference type="PROSITE" id="PS00330">
    <property type="entry name" value="HEMOLYSIN_CALCIUM"/>
    <property type="match status" value="2"/>
</dbReference>
<dbReference type="InterPro" id="IPR001343">
    <property type="entry name" value="Hemolysn_Ca-bd"/>
</dbReference>
<dbReference type="AlphaFoldDB" id="A0A1V0GVM2"/>
<dbReference type="Pfam" id="PF00353">
    <property type="entry name" value="HemolysinCabind"/>
    <property type="match status" value="4"/>
</dbReference>
<dbReference type="InterPro" id="IPR011049">
    <property type="entry name" value="Serralysin-like_metalloprot_C"/>
</dbReference>
<gene>
    <name evidence="3" type="ORF">A6J80_17540</name>
</gene>
<accession>A0A1V0GVM2</accession>
<evidence type="ECO:0000256" key="2">
    <source>
        <dbReference type="ARBA" id="ARBA00022525"/>
    </source>
</evidence>
<sequence length="406" mass="41512">MGTFCPPCSPASTPHSPAFTGGLFHGGIMPSNGNDLITWGPGSGSLYIDGLGDSFDSNVYQPYQGSTGPTNGDMLRIEGAQAAFIRLDGWNQGAATAGDATATFVNVERVFGTTGNDTVRAGNVSVGGPDGHGTSVFTGNGDDNIVGSRFGDFIDPGAGNDTVWAGDGDDFVNGSRGDDLIYGGAGNDNIRWGQGAEDGNWGDGGKAFGDDTVYGGAGSDVINIWANNWDIEGANVSVTKVFADGAQKGFATIDWTGALETLEFQGFEQIWTHGGQDTFSAAGAQIIGDMGVRYNARWGDDLLTGSSGNDTLEGGTGADTITGGAGDDLISAANDYYSMSAPGDGDADTLIFRAGHGHDTVLAFDVGVDVLDLGGRDYTATDTAAGTLLTAGQDSILLAGIHDFEV</sequence>
<dbReference type="PANTHER" id="PTHR38340:SF1">
    <property type="entry name" value="S-LAYER PROTEIN"/>
    <property type="match status" value="1"/>
</dbReference>
<dbReference type="EMBL" id="CP020442">
    <property type="protein sequence ID" value="ARC37916.1"/>
    <property type="molecule type" value="Genomic_DNA"/>
</dbReference>
<dbReference type="InterPro" id="IPR050557">
    <property type="entry name" value="RTX_toxin/Mannuronan_C5-epim"/>
</dbReference>
<keyword evidence="4" id="KW-1185">Reference proteome</keyword>
<dbReference type="InterPro" id="IPR018511">
    <property type="entry name" value="Hemolysin-typ_Ca-bd_CS"/>
</dbReference>
<dbReference type="PRINTS" id="PR00313">
    <property type="entry name" value="CABNDNGRPT"/>
</dbReference>
<protein>
    <recommendedName>
        <fullName evidence="5">Calcium-binding protein</fullName>
    </recommendedName>
</protein>
<dbReference type="KEGG" id="pye:A6J80_17540"/>
<reference evidence="3" key="1">
    <citation type="submission" date="2017-12" db="EMBL/GenBank/DDBJ databases">
        <title>FDA dAtabase for Regulatory Grade micrObial Sequences (FDA-ARGOS): Supporting development and validation of Infectious Disease Dx tests.</title>
        <authorList>
            <person name="Campos J."/>
            <person name="Goldberg B."/>
            <person name="Tallon L."/>
            <person name="Sadzewicz L."/>
            <person name="Sengamalay N."/>
            <person name="Ott S."/>
            <person name="Godinez A."/>
            <person name="Nagaraj S."/>
            <person name="Vyas G."/>
            <person name="Aluvathingal J."/>
            <person name="Nadendla S."/>
            <person name="Geyer C."/>
            <person name="Nandy P."/>
            <person name="Hobson J."/>
            <person name="Sichtig H."/>
        </authorList>
    </citation>
    <scope>NUCLEOTIDE SEQUENCE</scope>
    <source>
        <strain evidence="3">FDAARGOS_252</strain>
    </source>
</reference>
<dbReference type="STRING" id="147645.A6J80_17540"/>
<evidence type="ECO:0000313" key="4">
    <source>
        <dbReference type="Proteomes" id="UP000191257"/>
    </source>
</evidence>
<evidence type="ECO:0008006" key="5">
    <source>
        <dbReference type="Google" id="ProtNLM"/>
    </source>
</evidence>
<dbReference type="SUPFAM" id="SSF51120">
    <property type="entry name" value="beta-Roll"/>
    <property type="match status" value="2"/>
</dbReference>
<evidence type="ECO:0000313" key="3">
    <source>
        <dbReference type="EMBL" id="ARC37916.1"/>
    </source>
</evidence>
<keyword evidence="2" id="KW-0964">Secreted</keyword>
<proteinExistence type="predicted"/>
<dbReference type="GO" id="GO:0005509">
    <property type="term" value="F:calcium ion binding"/>
    <property type="evidence" value="ECO:0007669"/>
    <property type="project" value="InterPro"/>
</dbReference>
<dbReference type="PANTHER" id="PTHR38340">
    <property type="entry name" value="S-LAYER PROTEIN"/>
    <property type="match status" value="1"/>
</dbReference>
<organism evidence="3 4">
    <name type="scientific">Paracoccus yeei</name>
    <dbReference type="NCBI Taxonomy" id="147645"/>
    <lineage>
        <taxon>Bacteria</taxon>
        <taxon>Pseudomonadati</taxon>
        <taxon>Pseudomonadota</taxon>
        <taxon>Alphaproteobacteria</taxon>
        <taxon>Rhodobacterales</taxon>
        <taxon>Paracoccaceae</taxon>
        <taxon>Paracoccus</taxon>
    </lineage>
</organism>
<name>A0A1V0GVM2_9RHOB</name>
<dbReference type="Gene3D" id="2.150.10.10">
    <property type="entry name" value="Serralysin-like metalloprotease, C-terminal"/>
    <property type="match status" value="2"/>
</dbReference>
<evidence type="ECO:0000256" key="1">
    <source>
        <dbReference type="ARBA" id="ARBA00004613"/>
    </source>
</evidence>
<dbReference type="GO" id="GO:0005576">
    <property type="term" value="C:extracellular region"/>
    <property type="evidence" value="ECO:0007669"/>
    <property type="project" value="UniProtKB-SubCell"/>
</dbReference>
<dbReference type="Proteomes" id="UP000191257">
    <property type="component" value="Chromosome"/>
</dbReference>
<comment type="subcellular location">
    <subcellularLocation>
        <location evidence="1">Secreted</location>
    </subcellularLocation>
</comment>